<dbReference type="InterPro" id="IPR037119">
    <property type="entry name" value="Haem_oxidase_HugZ-like_sf"/>
</dbReference>
<feature type="domain" description="DUF2470" evidence="1">
    <location>
        <begin position="12"/>
        <end position="82"/>
    </location>
</feature>
<accession>A0A1T5L0Z9</accession>
<dbReference type="SUPFAM" id="SSF50475">
    <property type="entry name" value="FMN-binding split barrel"/>
    <property type="match status" value="1"/>
</dbReference>
<organism evidence="2 3">
    <name type="scientific">Okibacterium fritillariae</name>
    <dbReference type="NCBI Taxonomy" id="123320"/>
    <lineage>
        <taxon>Bacteria</taxon>
        <taxon>Bacillati</taxon>
        <taxon>Actinomycetota</taxon>
        <taxon>Actinomycetes</taxon>
        <taxon>Micrococcales</taxon>
        <taxon>Microbacteriaceae</taxon>
        <taxon>Okibacterium</taxon>
    </lineage>
</organism>
<evidence type="ECO:0000313" key="2">
    <source>
        <dbReference type="EMBL" id="SKC69623.1"/>
    </source>
</evidence>
<dbReference type="OrthoDB" id="5116982at2"/>
<dbReference type="EMBL" id="FUZP01000003">
    <property type="protein sequence ID" value="SKC69623.1"/>
    <property type="molecule type" value="Genomic_DNA"/>
</dbReference>
<dbReference type="STRING" id="123320.SAMN06309945_2852"/>
<dbReference type="Pfam" id="PF10615">
    <property type="entry name" value="DUF2470"/>
    <property type="match status" value="1"/>
</dbReference>
<dbReference type="RefSeq" id="WP_079728844.1">
    <property type="nucleotide sequence ID" value="NZ_FUZP01000003.1"/>
</dbReference>
<keyword evidence="3" id="KW-1185">Reference proteome</keyword>
<evidence type="ECO:0000313" key="3">
    <source>
        <dbReference type="Proteomes" id="UP000190857"/>
    </source>
</evidence>
<dbReference type="Gene3D" id="3.20.180.10">
    <property type="entry name" value="PNP-oxidase-like"/>
    <property type="match status" value="1"/>
</dbReference>
<sequence length="100" mass="10997">MTFSFEPAIVDAVLKHMNEDHPEDNLLIARAFATETADGATMTGLDGDGGLWQVRSGTATADVRVPWSSAITERSEIRREIVVLYDRACEKLGVTPRPHD</sequence>
<dbReference type="InterPro" id="IPR019595">
    <property type="entry name" value="DUF2470"/>
</dbReference>
<protein>
    <recommendedName>
        <fullName evidence="1">DUF2470 domain-containing protein</fullName>
    </recommendedName>
</protein>
<reference evidence="2 3" key="1">
    <citation type="submission" date="2017-02" db="EMBL/GenBank/DDBJ databases">
        <authorList>
            <person name="Peterson S.W."/>
        </authorList>
    </citation>
    <scope>NUCLEOTIDE SEQUENCE [LARGE SCALE GENOMIC DNA]</scope>
    <source>
        <strain evidence="2 3">VKM Ac-2059</strain>
    </source>
</reference>
<dbReference type="Proteomes" id="UP000190857">
    <property type="component" value="Unassembled WGS sequence"/>
</dbReference>
<evidence type="ECO:0000259" key="1">
    <source>
        <dbReference type="Pfam" id="PF10615"/>
    </source>
</evidence>
<proteinExistence type="predicted"/>
<gene>
    <name evidence="2" type="ORF">SAMN06309945_2852</name>
</gene>
<dbReference type="AlphaFoldDB" id="A0A1T5L0Z9"/>
<name>A0A1T5L0Z9_9MICO</name>